<accession>A0A9W9Y6G9</accession>
<keyword evidence="2" id="KW-1185">Reference proteome</keyword>
<dbReference type="AlphaFoldDB" id="A0A9W9Y6G9"/>
<comment type="caution">
    <text evidence="1">The sequence shown here is derived from an EMBL/GenBank/DDBJ whole genome shotgun (WGS) entry which is preliminary data.</text>
</comment>
<reference evidence="1" key="1">
    <citation type="submission" date="2023-01" db="EMBL/GenBank/DDBJ databases">
        <title>Genome assembly of the deep-sea coral Lophelia pertusa.</title>
        <authorList>
            <person name="Herrera S."/>
            <person name="Cordes E."/>
        </authorList>
    </citation>
    <scope>NUCLEOTIDE SEQUENCE</scope>
    <source>
        <strain evidence="1">USNM1676648</strain>
        <tissue evidence="1">Polyp</tissue>
    </source>
</reference>
<organism evidence="1 2">
    <name type="scientific">Desmophyllum pertusum</name>
    <dbReference type="NCBI Taxonomy" id="174260"/>
    <lineage>
        <taxon>Eukaryota</taxon>
        <taxon>Metazoa</taxon>
        <taxon>Cnidaria</taxon>
        <taxon>Anthozoa</taxon>
        <taxon>Hexacorallia</taxon>
        <taxon>Scleractinia</taxon>
        <taxon>Caryophylliina</taxon>
        <taxon>Caryophylliidae</taxon>
        <taxon>Desmophyllum</taxon>
    </lineage>
</organism>
<proteinExistence type="predicted"/>
<evidence type="ECO:0000313" key="1">
    <source>
        <dbReference type="EMBL" id="KAJ7307733.1"/>
    </source>
</evidence>
<sequence>QVLPVAFQETVSNQIPPPPPDKRSIEYLLWSDPDGLVWNAFSALMEVTTRSCHMTEMTSSLTA</sequence>
<dbReference type="Proteomes" id="UP001163046">
    <property type="component" value="Unassembled WGS sequence"/>
</dbReference>
<name>A0A9W9Y6G9_9CNID</name>
<protein>
    <submittedName>
        <fullName evidence="1">Uncharacterized protein</fullName>
    </submittedName>
</protein>
<gene>
    <name evidence="1" type="ORF">OS493_040477</name>
</gene>
<feature type="non-terminal residue" evidence="1">
    <location>
        <position position="1"/>
    </location>
</feature>
<dbReference type="EMBL" id="MU828166">
    <property type="protein sequence ID" value="KAJ7307733.1"/>
    <property type="molecule type" value="Genomic_DNA"/>
</dbReference>
<evidence type="ECO:0000313" key="2">
    <source>
        <dbReference type="Proteomes" id="UP001163046"/>
    </source>
</evidence>